<evidence type="ECO:0000313" key="1">
    <source>
        <dbReference type="EMBL" id="CAG5116478.1"/>
    </source>
</evidence>
<evidence type="ECO:0000313" key="2">
    <source>
        <dbReference type="Proteomes" id="UP000678393"/>
    </source>
</evidence>
<accession>A0A8S3YJC2</accession>
<dbReference type="OrthoDB" id="6130505at2759"/>
<reference evidence="1" key="1">
    <citation type="submission" date="2021-04" db="EMBL/GenBank/DDBJ databases">
        <authorList>
            <consortium name="Molecular Ecology Group"/>
        </authorList>
    </citation>
    <scope>NUCLEOTIDE SEQUENCE</scope>
</reference>
<protein>
    <submittedName>
        <fullName evidence="1">Uncharacterized protein</fullName>
    </submittedName>
</protein>
<name>A0A8S3YJC2_9EUPU</name>
<dbReference type="EMBL" id="CAJHNH020000262">
    <property type="protein sequence ID" value="CAG5116478.1"/>
    <property type="molecule type" value="Genomic_DNA"/>
</dbReference>
<proteinExistence type="predicted"/>
<keyword evidence="2" id="KW-1185">Reference proteome</keyword>
<comment type="caution">
    <text evidence="1">The sequence shown here is derived from an EMBL/GenBank/DDBJ whole genome shotgun (WGS) entry which is preliminary data.</text>
</comment>
<organism evidence="1 2">
    <name type="scientific">Candidula unifasciata</name>
    <dbReference type="NCBI Taxonomy" id="100452"/>
    <lineage>
        <taxon>Eukaryota</taxon>
        <taxon>Metazoa</taxon>
        <taxon>Spiralia</taxon>
        <taxon>Lophotrochozoa</taxon>
        <taxon>Mollusca</taxon>
        <taxon>Gastropoda</taxon>
        <taxon>Heterobranchia</taxon>
        <taxon>Euthyneura</taxon>
        <taxon>Panpulmonata</taxon>
        <taxon>Eupulmonata</taxon>
        <taxon>Stylommatophora</taxon>
        <taxon>Helicina</taxon>
        <taxon>Helicoidea</taxon>
        <taxon>Geomitridae</taxon>
        <taxon>Candidula</taxon>
    </lineage>
</organism>
<gene>
    <name evidence="1" type="ORF">CUNI_LOCUS2036</name>
</gene>
<sequence>MQNGELFPGVKLFFQLGNFFIMDSETLAVNAYQETQQTAISEMLKKNSLTETVTSIKNRVCQNHFNLTRSRLDNQRTRRLRQLLDHSITLRHEVRLLQLDRQRQALEVKKRLHPDAHLKYEDIRLCNRERHLGLSTAPCYLDKRQQFPVRLR</sequence>
<dbReference type="AlphaFoldDB" id="A0A8S3YJC2"/>
<feature type="non-terminal residue" evidence="1">
    <location>
        <position position="1"/>
    </location>
</feature>
<dbReference type="Proteomes" id="UP000678393">
    <property type="component" value="Unassembled WGS sequence"/>
</dbReference>